<accession>A0A0B7AJX0</accession>
<evidence type="ECO:0000313" key="1">
    <source>
        <dbReference type="EMBL" id="CEK80872.1"/>
    </source>
</evidence>
<dbReference type="AlphaFoldDB" id="A0A0B7AJX0"/>
<organism evidence="1">
    <name type="scientific">Arion vulgaris</name>
    <dbReference type="NCBI Taxonomy" id="1028688"/>
    <lineage>
        <taxon>Eukaryota</taxon>
        <taxon>Metazoa</taxon>
        <taxon>Spiralia</taxon>
        <taxon>Lophotrochozoa</taxon>
        <taxon>Mollusca</taxon>
        <taxon>Gastropoda</taxon>
        <taxon>Heterobranchia</taxon>
        <taxon>Euthyneura</taxon>
        <taxon>Panpulmonata</taxon>
        <taxon>Eupulmonata</taxon>
        <taxon>Stylommatophora</taxon>
        <taxon>Helicina</taxon>
        <taxon>Arionoidea</taxon>
        <taxon>Arionidae</taxon>
        <taxon>Arion</taxon>
    </lineage>
</organism>
<dbReference type="EMBL" id="HACG01034007">
    <property type="protein sequence ID" value="CEK80872.1"/>
    <property type="molecule type" value="Transcribed_RNA"/>
</dbReference>
<sequence>MLDTLPIYFSDQGHHGFLQCSNSQVCGCHSVIPSQSENMLKTFIDEDLNLICV</sequence>
<reference evidence="1" key="1">
    <citation type="submission" date="2014-12" db="EMBL/GenBank/DDBJ databases">
        <title>Insight into the proteome of Arion vulgaris.</title>
        <authorList>
            <person name="Aradska J."/>
            <person name="Bulat T."/>
            <person name="Smidak R."/>
            <person name="Sarate P."/>
            <person name="Gangsoo J."/>
            <person name="Sialana F."/>
            <person name="Bilban M."/>
            <person name="Lubec G."/>
        </authorList>
    </citation>
    <scope>NUCLEOTIDE SEQUENCE</scope>
    <source>
        <tissue evidence="1">Skin</tissue>
    </source>
</reference>
<proteinExistence type="predicted"/>
<name>A0A0B7AJX0_9EUPU</name>
<gene>
    <name evidence="1" type="primary">ORF123132</name>
</gene>
<protein>
    <submittedName>
        <fullName evidence="1">Uncharacterized protein</fullName>
    </submittedName>
</protein>